<proteinExistence type="inferred from homology"/>
<keyword evidence="4" id="KW-0326">Glycosidase</keyword>
<sequence>MRSFGLVAFIALSHHAVAQQIQDIWQTTWNRGSLFADVSPTTAIDFTTPGTIGAADIVVDDSTIYQTMVGFGATLTDGSALTLSNMKATNPTNYAKLLKYMFDPTDGANAAGLTYLRVPLGASDFSANLYSFDDTSGDTSFADFDINAAPSYLFDTIADILAINSILKVHILPWSAPAWMKNPASMDGGALTSSYATQYATYLLKCIQGFEGKKIPVFAISVQNEPENGDTTYPSILMPAALEAQIGIALRALMNSNGYTSVHLFGYEHNWVDATAYPVTLMEAANGAFDSVSFHCYQGTVDEQGDFQAKYPDIDIYQTECTGTIGTDWWSDIKWQMDNLMIGGPQYYAKTAAMWNLALDGSGQPILPGTDSCSGGCRGVVTVNSDGSYTVNQEFYGMAHASKAIIPKDAGGPFGQRIGVSIGGSSDWALVVGAYQTKRLSSSDQNRYSLVVLNWDDSSSTTFNAVAVAATIEFRGVQASYTFPVGVTTLWWFADANSAAATVKTPGHFNSSSLTPWDTTLPSNVTGKPGHY</sequence>
<evidence type="ECO:0000256" key="3">
    <source>
        <dbReference type="ARBA" id="ARBA00022801"/>
    </source>
</evidence>
<organism evidence="7 8">
    <name type="scientific">Athelia psychrophila</name>
    <dbReference type="NCBI Taxonomy" id="1759441"/>
    <lineage>
        <taxon>Eukaryota</taxon>
        <taxon>Fungi</taxon>
        <taxon>Dikarya</taxon>
        <taxon>Basidiomycota</taxon>
        <taxon>Agaricomycotina</taxon>
        <taxon>Agaricomycetes</taxon>
        <taxon>Agaricomycetidae</taxon>
        <taxon>Atheliales</taxon>
        <taxon>Atheliaceae</taxon>
        <taxon>Athelia</taxon>
    </lineage>
</organism>
<feature type="chain" id="PRO_5007873243" evidence="5">
    <location>
        <begin position="19"/>
        <end position="532"/>
    </location>
</feature>
<evidence type="ECO:0000313" key="7">
    <source>
        <dbReference type="EMBL" id="KZP16590.1"/>
    </source>
</evidence>
<reference evidence="7 8" key="1">
    <citation type="journal article" date="2016" name="Mol. Biol. Evol.">
        <title>Comparative Genomics of Early-Diverging Mushroom-Forming Fungi Provides Insights into the Origins of Lignocellulose Decay Capabilities.</title>
        <authorList>
            <person name="Nagy L.G."/>
            <person name="Riley R."/>
            <person name="Tritt A."/>
            <person name="Adam C."/>
            <person name="Daum C."/>
            <person name="Floudas D."/>
            <person name="Sun H."/>
            <person name="Yadav J.S."/>
            <person name="Pangilinan J."/>
            <person name="Larsson K.H."/>
            <person name="Matsuura K."/>
            <person name="Barry K."/>
            <person name="Labutti K."/>
            <person name="Kuo R."/>
            <person name="Ohm R.A."/>
            <person name="Bhattacharya S.S."/>
            <person name="Shirouzu T."/>
            <person name="Yoshinaga Y."/>
            <person name="Martin F.M."/>
            <person name="Grigoriev I.V."/>
            <person name="Hibbett D.S."/>
        </authorList>
    </citation>
    <scope>NUCLEOTIDE SEQUENCE [LARGE SCALE GENOMIC DNA]</scope>
    <source>
        <strain evidence="7 8">CBS 109695</strain>
    </source>
</reference>
<dbReference type="Gene3D" id="3.20.20.80">
    <property type="entry name" value="Glycosidases"/>
    <property type="match status" value="1"/>
</dbReference>
<dbReference type="Gene3D" id="2.60.40.1180">
    <property type="entry name" value="Golgi alpha-mannosidase II"/>
    <property type="match status" value="1"/>
</dbReference>
<dbReference type="GO" id="GO:0006680">
    <property type="term" value="P:glucosylceramide catabolic process"/>
    <property type="evidence" value="ECO:0007669"/>
    <property type="project" value="TreeGrafter"/>
</dbReference>
<dbReference type="InterPro" id="IPR013780">
    <property type="entry name" value="Glyco_hydro_b"/>
</dbReference>
<evidence type="ECO:0000256" key="4">
    <source>
        <dbReference type="RuleBase" id="RU361188"/>
    </source>
</evidence>
<evidence type="ECO:0000256" key="2">
    <source>
        <dbReference type="ARBA" id="ARBA00022729"/>
    </source>
</evidence>
<dbReference type="PANTHER" id="PTHR11069">
    <property type="entry name" value="GLUCOSYLCERAMIDASE"/>
    <property type="match status" value="1"/>
</dbReference>
<dbReference type="InterPro" id="IPR001139">
    <property type="entry name" value="Glyco_hydro_30"/>
</dbReference>
<name>A0A166FA57_9AGAM</name>
<evidence type="ECO:0000259" key="6">
    <source>
        <dbReference type="Pfam" id="PF02055"/>
    </source>
</evidence>
<evidence type="ECO:0000256" key="5">
    <source>
        <dbReference type="SAM" id="SignalP"/>
    </source>
</evidence>
<evidence type="ECO:0000256" key="1">
    <source>
        <dbReference type="ARBA" id="ARBA00005382"/>
    </source>
</evidence>
<dbReference type="STRING" id="436010.A0A166FA57"/>
<keyword evidence="3 4" id="KW-0378">Hydrolase</keyword>
<dbReference type="EMBL" id="KV417591">
    <property type="protein sequence ID" value="KZP16590.1"/>
    <property type="molecule type" value="Genomic_DNA"/>
</dbReference>
<feature type="domain" description="Glycosyl hydrolase family 30 TIM-barrel" evidence="6">
    <location>
        <begin position="70"/>
        <end position="367"/>
    </location>
</feature>
<dbReference type="AlphaFoldDB" id="A0A166FA57"/>
<dbReference type="InterPro" id="IPR017853">
    <property type="entry name" value="GH"/>
</dbReference>
<evidence type="ECO:0000313" key="8">
    <source>
        <dbReference type="Proteomes" id="UP000076532"/>
    </source>
</evidence>
<dbReference type="GO" id="GO:0016020">
    <property type="term" value="C:membrane"/>
    <property type="evidence" value="ECO:0007669"/>
    <property type="project" value="GOC"/>
</dbReference>
<keyword evidence="2 5" id="KW-0732">Signal</keyword>
<feature type="signal peptide" evidence="5">
    <location>
        <begin position="1"/>
        <end position="18"/>
    </location>
</feature>
<dbReference type="PANTHER" id="PTHR11069:SF23">
    <property type="entry name" value="LYSOSOMAL ACID GLUCOSYLCERAMIDASE"/>
    <property type="match status" value="1"/>
</dbReference>
<dbReference type="InterPro" id="IPR033453">
    <property type="entry name" value="Glyco_hydro_30_TIM-barrel"/>
</dbReference>
<dbReference type="OrthoDB" id="2160638at2759"/>
<gene>
    <name evidence="7" type="ORF">FIBSPDRAFT_934504</name>
</gene>
<dbReference type="GO" id="GO:0004348">
    <property type="term" value="F:glucosylceramidase activity"/>
    <property type="evidence" value="ECO:0007669"/>
    <property type="project" value="InterPro"/>
</dbReference>
<accession>A0A166FA57</accession>
<dbReference type="Proteomes" id="UP000076532">
    <property type="component" value="Unassembled WGS sequence"/>
</dbReference>
<keyword evidence="8" id="KW-1185">Reference proteome</keyword>
<dbReference type="Pfam" id="PF02055">
    <property type="entry name" value="Glyco_hydro_30"/>
    <property type="match status" value="1"/>
</dbReference>
<comment type="similarity">
    <text evidence="1 4">Belongs to the glycosyl hydrolase 30 family.</text>
</comment>
<dbReference type="SUPFAM" id="SSF51445">
    <property type="entry name" value="(Trans)glycosidases"/>
    <property type="match status" value="1"/>
</dbReference>
<protein>
    <submittedName>
        <fullName evidence="7">Glycoside hydrolase family 30 protein</fullName>
    </submittedName>
</protein>